<dbReference type="PROSITE" id="PS50262">
    <property type="entry name" value="G_PROTEIN_RECEP_F1_2"/>
    <property type="match status" value="1"/>
</dbReference>
<dbReference type="PRINTS" id="PR00237">
    <property type="entry name" value="GPCRRHODOPSN"/>
</dbReference>
<organism evidence="7 8">
    <name type="scientific">Syphacia muris</name>
    <dbReference type="NCBI Taxonomy" id="451379"/>
    <lineage>
        <taxon>Eukaryota</taxon>
        <taxon>Metazoa</taxon>
        <taxon>Ecdysozoa</taxon>
        <taxon>Nematoda</taxon>
        <taxon>Chromadorea</taxon>
        <taxon>Rhabditida</taxon>
        <taxon>Spirurina</taxon>
        <taxon>Oxyuridomorpha</taxon>
        <taxon>Oxyuroidea</taxon>
        <taxon>Oxyuridae</taxon>
        <taxon>Syphacia</taxon>
    </lineage>
</organism>
<keyword evidence="7" id="KW-1185">Reference proteome</keyword>
<dbReference type="SUPFAM" id="SSF81321">
    <property type="entry name" value="Family A G protein-coupled receptor-like"/>
    <property type="match status" value="1"/>
</dbReference>
<evidence type="ECO:0000313" key="7">
    <source>
        <dbReference type="Proteomes" id="UP000046393"/>
    </source>
</evidence>
<dbReference type="WBParaSite" id="SMUV_0000457801-mRNA-1">
    <property type="protein sequence ID" value="SMUV_0000457801-mRNA-1"/>
    <property type="gene ID" value="SMUV_0000457801"/>
</dbReference>
<dbReference type="InterPro" id="IPR017452">
    <property type="entry name" value="GPCR_Rhodpsn_7TM"/>
</dbReference>
<evidence type="ECO:0000256" key="4">
    <source>
        <dbReference type="ARBA" id="ARBA00023136"/>
    </source>
</evidence>
<keyword evidence="3 5" id="KW-1133">Transmembrane helix</keyword>
<keyword evidence="4 5" id="KW-0472">Membrane</keyword>
<dbReference type="InterPro" id="IPR000276">
    <property type="entry name" value="GPCR_Rhodpsn"/>
</dbReference>
<dbReference type="Pfam" id="PF00001">
    <property type="entry name" value="7tm_1"/>
    <property type="match status" value="1"/>
</dbReference>
<evidence type="ECO:0000256" key="1">
    <source>
        <dbReference type="ARBA" id="ARBA00004370"/>
    </source>
</evidence>
<dbReference type="Proteomes" id="UP000046393">
    <property type="component" value="Unplaced"/>
</dbReference>
<feature type="transmembrane region" description="Helical" evidence="5">
    <location>
        <begin position="115"/>
        <end position="138"/>
    </location>
</feature>
<sequence>MAEKLFFPEHLKCTTKISRMNSSIPENCTYEWATLVEERFWLVAVAGTIVSTISFVENVFLFVMFVKSPQHRRSPSLYLLLLAFLDILLAFSYVFLMSLSVLIDVYGSMFLLRAWFAYNIPLNTFSHIAMTASSYLIVAASVERYCITALPNRVKCFQYYRPIIATATILFGVTIMASFPFEFEIRYVEMCAGLLTEYEIDLSELVKGNAAYNYWWRLIFRNIFSVLLPFVILSFMNIRIVVAVQRLKKMDRASRRLSDAQQKIRVRDATRTTLMVIFTYLLSKLLNVFITIWEYIDKNSLTEDYLAFYMISTDVVSISTIIAGAFRLPIYVICQPDLRKEFASPFYNLFYFTKKFKVLRLYRP</sequence>
<evidence type="ECO:0000259" key="6">
    <source>
        <dbReference type="PROSITE" id="PS50262"/>
    </source>
</evidence>
<feature type="transmembrane region" description="Helical" evidence="5">
    <location>
        <begin position="273"/>
        <end position="293"/>
    </location>
</feature>
<reference evidence="8" key="1">
    <citation type="submission" date="2017-02" db="UniProtKB">
        <authorList>
            <consortium name="WormBaseParasite"/>
        </authorList>
    </citation>
    <scope>IDENTIFICATION</scope>
</reference>
<accession>A0A0N5AJE1</accession>
<evidence type="ECO:0000313" key="8">
    <source>
        <dbReference type="WBParaSite" id="SMUV_0000457801-mRNA-1"/>
    </source>
</evidence>
<proteinExistence type="predicted"/>
<feature type="transmembrane region" description="Helical" evidence="5">
    <location>
        <begin position="305"/>
        <end position="330"/>
    </location>
</feature>
<dbReference type="GO" id="GO:0004930">
    <property type="term" value="F:G protein-coupled receptor activity"/>
    <property type="evidence" value="ECO:0007669"/>
    <property type="project" value="InterPro"/>
</dbReference>
<feature type="transmembrane region" description="Helical" evidence="5">
    <location>
        <begin position="223"/>
        <end position="242"/>
    </location>
</feature>
<feature type="transmembrane region" description="Helical" evidence="5">
    <location>
        <begin position="40"/>
        <end position="65"/>
    </location>
</feature>
<evidence type="ECO:0000256" key="5">
    <source>
        <dbReference type="SAM" id="Phobius"/>
    </source>
</evidence>
<dbReference type="Gene3D" id="1.20.1070.10">
    <property type="entry name" value="Rhodopsin 7-helix transmembrane proteins"/>
    <property type="match status" value="1"/>
</dbReference>
<protein>
    <submittedName>
        <fullName evidence="8">G_PROTEIN_RECEP_F1_2 domain-containing protein</fullName>
    </submittedName>
</protein>
<feature type="transmembrane region" description="Helical" evidence="5">
    <location>
        <begin position="159"/>
        <end position="179"/>
    </location>
</feature>
<evidence type="ECO:0000256" key="2">
    <source>
        <dbReference type="ARBA" id="ARBA00022692"/>
    </source>
</evidence>
<dbReference type="PANTHER" id="PTHR46709">
    <property type="entry name" value="PROTEIN CBG23488-RELATED"/>
    <property type="match status" value="1"/>
</dbReference>
<dbReference type="AlphaFoldDB" id="A0A0N5AJE1"/>
<dbReference type="GO" id="GO:0016020">
    <property type="term" value="C:membrane"/>
    <property type="evidence" value="ECO:0007669"/>
    <property type="project" value="UniProtKB-SubCell"/>
</dbReference>
<comment type="subcellular location">
    <subcellularLocation>
        <location evidence="1">Membrane</location>
    </subcellularLocation>
</comment>
<keyword evidence="2 5" id="KW-0812">Transmembrane</keyword>
<evidence type="ECO:0000256" key="3">
    <source>
        <dbReference type="ARBA" id="ARBA00022989"/>
    </source>
</evidence>
<feature type="transmembrane region" description="Helical" evidence="5">
    <location>
        <begin position="77"/>
        <end position="103"/>
    </location>
</feature>
<feature type="domain" description="G-protein coupled receptors family 1 profile" evidence="6">
    <location>
        <begin position="57"/>
        <end position="331"/>
    </location>
</feature>
<name>A0A0N5AJE1_9BILA</name>
<dbReference type="PANTHER" id="PTHR46709:SF4">
    <property type="entry name" value="G-PROTEIN COUPLED RECEPTORS FAMILY 1 PROFILE DOMAIN-CONTAINING PROTEIN"/>
    <property type="match status" value="1"/>
</dbReference>